<dbReference type="InterPro" id="IPR037401">
    <property type="entry name" value="SnoaL-like"/>
</dbReference>
<dbReference type="Proteomes" id="UP000604475">
    <property type="component" value="Unassembled WGS sequence"/>
</dbReference>
<dbReference type="Gene3D" id="3.10.450.50">
    <property type="match status" value="1"/>
</dbReference>
<evidence type="ECO:0000313" key="3">
    <source>
        <dbReference type="Proteomes" id="UP000604475"/>
    </source>
</evidence>
<feature type="domain" description="SnoaL-like" evidence="1">
    <location>
        <begin position="8"/>
        <end position="133"/>
    </location>
</feature>
<dbReference type="InterPro" id="IPR032710">
    <property type="entry name" value="NTF2-like_dom_sf"/>
</dbReference>
<dbReference type="RefSeq" id="WP_202999416.1">
    <property type="nucleotide sequence ID" value="NZ_JADWYU010000085.1"/>
</dbReference>
<proteinExistence type="predicted"/>
<evidence type="ECO:0000259" key="1">
    <source>
        <dbReference type="Pfam" id="PF13577"/>
    </source>
</evidence>
<dbReference type="EMBL" id="JAEACQ010000242">
    <property type="protein sequence ID" value="MBL7630047.1"/>
    <property type="molecule type" value="Genomic_DNA"/>
</dbReference>
<organism evidence="2 3">
    <name type="scientific">Frankia nepalensis</name>
    <dbReference type="NCBI Taxonomy" id="1836974"/>
    <lineage>
        <taxon>Bacteria</taxon>
        <taxon>Bacillati</taxon>
        <taxon>Actinomycetota</taxon>
        <taxon>Actinomycetes</taxon>
        <taxon>Frankiales</taxon>
        <taxon>Frankiaceae</taxon>
        <taxon>Frankia</taxon>
    </lineage>
</organism>
<dbReference type="SUPFAM" id="SSF54427">
    <property type="entry name" value="NTF2-like"/>
    <property type="match status" value="1"/>
</dbReference>
<gene>
    <name evidence="2" type="ORF">I7412_23330</name>
</gene>
<accession>A0A937UQB4</accession>
<protein>
    <submittedName>
        <fullName evidence="2">Nuclear transport factor 2 family protein</fullName>
    </submittedName>
</protein>
<dbReference type="CDD" id="cd00531">
    <property type="entry name" value="NTF2_like"/>
    <property type="match status" value="1"/>
</dbReference>
<comment type="caution">
    <text evidence="2">The sequence shown here is derived from an EMBL/GenBank/DDBJ whole genome shotgun (WGS) entry which is preliminary data.</text>
</comment>
<name>A0A937UQB4_9ACTN</name>
<reference evidence="2" key="1">
    <citation type="submission" date="2020-12" db="EMBL/GenBank/DDBJ databases">
        <title>Genomic characterization of non-nitrogen-fixing Frankia strains.</title>
        <authorList>
            <person name="Carlos-Shanley C."/>
            <person name="Guerra T."/>
            <person name="Hahn D."/>
        </authorList>
    </citation>
    <scope>NUCLEOTIDE SEQUENCE</scope>
    <source>
        <strain evidence="2">CN6</strain>
    </source>
</reference>
<sequence>MTTSRAEAAADRLEIHEVLTRYTHAVDARDWPRLSEVFTEGSVVDFTRNGGVRAAYPEIVDYLRESLSIFVACQHYLSNVDIQLDGDTASGRAYVLTQMITLDGRGGETLLADGGYYDCRFARTATGWRLTEYVAGLVWLDGAWPQGVPRPGWWGAPGNRFAPAAVEVSAAEVSAAEGS</sequence>
<keyword evidence="3" id="KW-1185">Reference proteome</keyword>
<dbReference type="AlphaFoldDB" id="A0A937UQB4"/>
<evidence type="ECO:0000313" key="2">
    <source>
        <dbReference type="EMBL" id="MBL7630047.1"/>
    </source>
</evidence>
<dbReference type="Pfam" id="PF13577">
    <property type="entry name" value="SnoaL_4"/>
    <property type="match status" value="1"/>
</dbReference>